<dbReference type="PATRIC" id="fig|1618207.4.peg.30"/>
<gene>
    <name evidence="4" type="ORF">UM93_00140</name>
</gene>
<dbReference type="InterPro" id="IPR050268">
    <property type="entry name" value="NADH-dep_flavin_reductase"/>
</dbReference>
<reference evidence="4 5" key="1">
    <citation type="journal article" date="2015" name="Genome Announc.">
        <title>Complete Genome Sequencing of Protease-Producing Novel Arthrobacter sp. Strain IHBB 11108 Using PacBio Single-Molecule Real-Time Sequencing Technology.</title>
        <authorList>
            <person name="Kiran S."/>
            <person name="Swarnkar M.K."/>
            <person name="Pal M."/>
            <person name="Thakur R."/>
            <person name="Tewari R."/>
            <person name="Singh A.K."/>
            <person name="Gulati A."/>
        </authorList>
    </citation>
    <scope>NUCLEOTIDE SEQUENCE [LARGE SCALE GENOMIC DNA]</scope>
    <source>
        <strain evidence="4 5">IHBB 11108</strain>
    </source>
</reference>
<dbReference type="InterPro" id="IPR002563">
    <property type="entry name" value="Flavin_Rdtase-like_dom"/>
</dbReference>
<protein>
    <submittedName>
        <fullName evidence="4">Oxidoreductase</fullName>
    </submittedName>
</protein>
<evidence type="ECO:0000256" key="1">
    <source>
        <dbReference type="ARBA" id="ARBA00008898"/>
    </source>
</evidence>
<evidence type="ECO:0000313" key="5">
    <source>
        <dbReference type="Proteomes" id="UP000061839"/>
    </source>
</evidence>
<feature type="domain" description="Flavin reductase like" evidence="3">
    <location>
        <begin position="16"/>
        <end position="161"/>
    </location>
</feature>
<dbReference type="PANTHER" id="PTHR30466">
    <property type="entry name" value="FLAVIN REDUCTASE"/>
    <property type="match status" value="1"/>
</dbReference>
<comment type="similarity">
    <text evidence="1">Belongs to the non-flavoprotein flavin reductase family.</text>
</comment>
<keyword evidence="2" id="KW-0560">Oxidoreductase</keyword>
<evidence type="ECO:0000256" key="2">
    <source>
        <dbReference type="ARBA" id="ARBA00023002"/>
    </source>
</evidence>
<name>A0A0D4BV98_9MICC</name>
<accession>A0A0D4BV98</accession>
<evidence type="ECO:0000259" key="3">
    <source>
        <dbReference type="SMART" id="SM00903"/>
    </source>
</evidence>
<dbReference type="PANTHER" id="PTHR30466:SF11">
    <property type="entry name" value="FLAVIN-DEPENDENT MONOOXYGENASE, REDUCTASE SUBUNIT HSAB"/>
    <property type="match status" value="1"/>
</dbReference>
<dbReference type="KEGG" id="ari:UM93_00140"/>
<dbReference type="GO" id="GO:0042602">
    <property type="term" value="F:riboflavin reductase (NADPH) activity"/>
    <property type="evidence" value="ECO:0007669"/>
    <property type="project" value="TreeGrafter"/>
</dbReference>
<dbReference type="Proteomes" id="UP000061839">
    <property type="component" value="Chromosome"/>
</dbReference>
<dbReference type="Pfam" id="PF01613">
    <property type="entry name" value="Flavin_Reduct"/>
    <property type="match status" value="1"/>
</dbReference>
<keyword evidence="5" id="KW-1185">Reference proteome</keyword>
<dbReference type="SMART" id="SM00903">
    <property type="entry name" value="Flavin_Reduct"/>
    <property type="match status" value="1"/>
</dbReference>
<evidence type="ECO:0000313" key="4">
    <source>
        <dbReference type="EMBL" id="AJT40362.1"/>
    </source>
</evidence>
<proteinExistence type="inferred from homology"/>
<sequence length="173" mass="18776">MTLNRDLNPATLREAFACFPSGVVALCARVNDEAQGLIASSFTVGVSLEPALVSFAVQNTSKTWPVLRGSERIGISVLGTEHHEACRQIAGKAPNRFKHLKLTSSPEGALFLDGSALWMEASVYAEIPAGDHQVVLLEVHAVATHDKKHAPLLFHESRFHDMPQRSSSEPAVR</sequence>
<dbReference type="STRING" id="1618207.UM93_00140"/>
<dbReference type="HOGENOM" id="CLU_059021_1_3_11"/>
<dbReference type="Gene3D" id="2.30.110.10">
    <property type="entry name" value="Electron Transport, Fmn-binding Protein, Chain A"/>
    <property type="match status" value="1"/>
</dbReference>
<dbReference type="OrthoDB" id="9792858at2"/>
<dbReference type="GO" id="GO:0010181">
    <property type="term" value="F:FMN binding"/>
    <property type="evidence" value="ECO:0007669"/>
    <property type="project" value="InterPro"/>
</dbReference>
<dbReference type="EMBL" id="CP011005">
    <property type="protein sequence ID" value="AJT40362.1"/>
    <property type="molecule type" value="Genomic_DNA"/>
</dbReference>
<dbReference type="RefSeq" id="WP_045072915.1">
    <property type="nucleotide sequence ID" value="NZ_CP011005.1"/>
</dbReference>
<organism evidence="4 5">
    <name type="scientific">Psychromicrobium lacuslunae</name>
    <dbReference type="NCBI Taxonomy" id="1618207"/>
    <lineage>
        <taxon>Bacteria</taxon>
        <taxon>Bacillati</taxon>
        <taxon>Actinomycetota</taxon>
        <taxon>Actinomycetes</taxon>
        <taxon>Micrococcales</taxon>
        <taxon>Micrococcaceae</taxon>
        <taxon>Psychromicrobium</taxon>
    </lineage>
</organism>
<dbReference type="InterPro" id="IPR012349">
    <property type="entry name" value="Split_barrel_FMN-bd"/>
</dbReference>
<dbReference type="SUPFAM" id="SSF50475">
    <property type="entry name" value="FMN-binding split barrel"/>
    <property type="match status" value="1"/>
</dbReference>
<dbReference type="AlphaFoldDB" id="A0A0D4BV98"/>